<dbReference type="SUPFAM" id="SSF50447">
    <property type="entry name" value="Translation proteins"/>
    <property type="match status" value="1"/>
</dbReference>
<evidence type="ECO:0000256" key="1">
    <source>
        <dbReference type="ARBA" id="ARBA00022490"/>
    </source>
</evidence>
<dbReference type="InterPro" id="IPR002676">
    <property type="entry name" value="RimM_N"/>
</dbReference>
<keyword evidence="2 5" id="KW-0690">Ribosome biogenesis</keyword>
<dbReference type="InterPro" id="IPR009000">
    <property type="entry name" value="Transl_B-barrel_sf"/>
</dbReference>
<evidence type="ECO:0000259" key="7">
    <source>
        <dbReference type="Pfam" id="PF24986"/>
    </source>
</evidence>
<comment type="domain">
    <text evidence="5">The PRC barrel domain binds ribosomal protein uS19.</text>
</comment>
<sequence length="166" mass="18117">MVVLGRIVAPYGVRGWLKVKPFGDDPEGWRAMPQWWLAADAESGAWQAYAVEGFRPHGAAWIAKLAGIDDRGGAERLDGCFVGSPREALPETRKDEYYWADLVGLAVVNEAGESMGLVDSLIEAGASPVLVVVEGNRRRLLPFVAAVVKDVDVAGGRIRVAWERDW</sequence>
<comment type="subunit">
    <text evidence="5">Binds ribosomal protein uS19.</text>
</comment>
<dbReference type="EMBL" id="CP107246">
    <property type="protein sequence ID" value="WIM05521.1"/>
    <property type="molecule type" value="Genomic_DNA"/>
</dbReference>
<dbReference type="HAMAP" id="MF_00014">
    <property type="entry name" value="Ribosome_mat_RimM"/>
    <property type="match status" value="1"/>
</dbReference>
<dbReference type="PANTHER" id="PTHR33692">
    <property type="entry name" value="RIBOSOME MATURATION FACTOR RIMM"/>
    <property type="match status" value="1"/>
</dbReference>
<protein>
    <recommendedName>
        <fullName evidence="5">Ribosome maturation factor RimM</fullName>
    </recommendedName>
</protein>
<dbReference type="PANTHER" id="PTHR33692:SF1">
    <property type="entry name" value="RIBOSOME MATURATION FACTOR RIMM"/>
    <property type="match status" value="1"/>
</dbReference>
<dbReference type="Pfam" id="PF24986">
    <property type="entry name" value="PRC_RimM"/>
    <property type="match status" value="1"/>
</dbReference>
<feature type="domain" description="Ribosome maturation factor RimM PRC barrel" evidence="7">
    <location>
        <begin position="99"/>
        <end position="165"/>
    </location>
</feature>
<dbReference type="GO" id="GO:0005840">
    <property type="term" value="C:ribosome"/>
    <property type="evidence" value="ECO:0007669"/>
    <property type="project" value="InterPro"/>
</dbReference>
<name>A0AA49IYY1_9PROT</name>
<accession>A0AA49IYY1</accession>
<dbReference type="KEGG" id="npv:OHM77_12695"/>
<dbReference type="InterPro" id="IPR036976">
    <property type="entry name" value="RimM_N_sf"/>
</dbReference>
<dbReference type="GO" id="GO:0005737">
    <property type="term" value="C:cytoplasm"/>
    <property type="evidence" value="ECO:0007669"/>
    <property type="project" value="UniProtKB-SubCell"/>
</dbReference>
<dbReference type="Proteomes" id="UP001234916">
    <property type="component" value="Chromosome"/>
</dbReference>
<keyword evidence="1 5" id="KW-0963">Cytoplasm</keyword>
<organism evidence="8">
    <name type="scientific">Candidatus Nitricoxidivorans perseverans</name>
    <dbReference type="NCBI Taxonomy" id="2975601"/>
    <lineage>
        <taxon>Bacteria</taxon>
        <taxon>Pseudomonadati</taxon>
        <taxon>Pseudomonadota</taxon>
        <taxon>Betaproteobacteria</taxon>
        <taxon>Nitrosomonadales</taxon>
        <taxon>Sterolibacteriaceae</taxon>
        <taxon>Candidatus Nitricoxidivorans</taxon>
    </lineage>
</organism>
<keyword evidence="4 5" id="KW-0143">Chaperone</keyword>
<dbReference type="SUPFAM" id="SSF50346">
    <property type="entry name" value="PRC-barrel domain"/>
    <property type="match status" value="1"/>
</dbReference>
<dbReference type="AlphaFoldDB" id="A0AA49IYY1"/>
<keyword evidence="3 5" id="KW-0698">rRNA processing</keyword>
<comment type="subcellular location">
    <subcellularLocation>
        <location evidence="5">Cytoplasm</location>
    </subcellularLocation>
</comment>
<dbReference type="InterPro" id="IPR011961">
    <property type="entry name" value="RimM"/>
</dbReference>
<gene>
    <name evidence="5 8" type="primary">rimM</name>
    <name evidence="8" type="ORF">OHM77_12695</name>
</gene>
<evidence type="ECO:0000256" key="5">
    <source>
        <dbReference type="HAMAP-Rule" id="MF_00014"/>
    </source>
</evidence>
<evidence type="ECO:0000313" key="8">
    <source>
        <dbReference type="EMBL" id="WIM05521.1"/>
    </source>
</evidence>
<evidence type="ECO:0000256" key="4">
    <source>
        <dbReference type="ARBA" id="ARBA00023186"/>
    </source>
</evidence>
<comment type="function">
    <text evidence="5">An accessory protein needed during the final step in the assembly of 30S ribosomal subunit, possibly for assembly of the head region. Essential for efficient processing of 16S rRNA. May be needed both before and after RbfA during the maturation of 16S rRNA. It has affinity for free ribosomal 30S subunits but not for 70S ribosomes.</text>
</comment>
<reference evidence="8" key="1">
    <citation type="journal article" date="2023" name="Nat. Microbiol.">
        <title>Enrichment and characterization of a nitric oxide-reducing microbial community in a continuous bioreactor.</title>
        <authorList>
            <person name="Garrido-Amador P."/>
            <person name="Stortenbeker N."/>
            <person name="Wessels H.J.C.T."/>
            <person name="Speth D.R."/>
            <person name="Garcia-Heredia I."/>
            <person name="Kartal B."/>
        </authorList>
    </citation>
    <scope>NUCLEOTIDE SEQUENCE</scope>
    <source>
        <strain evidence="8">MAG1</strain>
    </source>
</reference>
<proteinExistence type="inferred from homology"/>
<dbReference type="NCBIfam" id="TIGR02273">
    <property type="entry name" value="16S_RimM"/>
    <property type="match status" value="1"/>
</dbReference>
<evidence type="ECO:0000256" key="3">
    <source>
        <dbReference type="ARBA" id="ARBA00022552"/>
    </source>
</evidence>
<evidence type="ECO:0000256" key="2">
    <source>
        <dbReference type="ARBA" id="ARBA00022517"/>
    </source>
</evidence>
<feature type="domain" description="RimM N-terminal" evidence="6">
    <location>
        <begin position="4"/>
        <end position="87"/>
    </location>
</feature>
<dbReference type="Pfam" id="PF01782">
    <property type="entry name" value="RimM"/>
    <property type="match status" value="1"/>
</dbReference>
<dbReference type="InterPro" id="IPR056792">
    <property type="entry name" value="PRC_RimM"/>
</dbReference>
<dbReference type="InterPro" id="IPR011033">
    <property type="entry name" value="PRC_barrel-like_sf"/>
</dbReference>
<dbReference type="GO" id="GO:0043022">
    <property type="term" value="F:ribosome binding"/>
    <property type="evidence" value="ECO:0007669"/>
    <property type="project" value="InterPro"/>
</dbReference>
<comment type="similarity">
    <text evidence="5">Belongs to the RimM family.</text>
</comment>
<evidence type="ECO:0000259" key="6">
    <source>
        <dbReference type="Pfam" id="PF01782"/>
    </source>
</evidence>
<dbReference type="Gene3D" id="2.30.30.240">
    <property type="entry name" value="PRC-barrel domain"/>
    <property type="match status" value="1"/>
</dbReference>
<dbReference type="Gene3D" id="2.40.30.60">
    <property type="entry name" value="RimM"/>
    <property type="match status" value="1"/>
</dbReference>
<dbReference type="GO" id="GO:0042274">
    <property type="term" value="P:ribosomal small subunit biogenesis"/>
    <property type="evidence" value="ECO:0007669"/>
    <property type="project" value="UniProtKB-UniRule"/>
</dbReference>
<dbReference type="GO" id="GO:0006364">
    <property type="term" value="P:rRNA processing"/>
    <property type="evidence" value="ECO:0007669"/>
    <property type="project" value="UniProtKB-UniRule"/>
</dbReference>